<dbReference type="RefSeq" id="WP_163173851.1">
    <property type="nucleotide sequence ID" value="NZ_JAAIWK010000014.1"/>
</dbReference>
<proteinExistence type="predicted"/>
<dbReference type="AlphaFoldDB" id="A0A6M0P6Z7"/>
<organism evidence="2 3">
    <name type="scientific">Heyndrickxia ginsengihumi</name>
    <dbReference type="NCBI Taxonomy" id="363870"/>
    <lineage>
        <taxon>Bacteria</taxon>
        <taxon>Bacillati</taxon>
        <taxon>Bacillota</taxon>
        <taxon>Bacilli</taxon>
        <taxon>Bacillales</taxon>
        <taxon>Bacillaceae</taxon>
        <taxon>Heyndrickxia</taxon>
    </lineage>
</organism>
<evidence type="ECO:0000313" key="2">
    <source>
        <dbReference type="EMBL" id="NEY20287.1"/>
    </source>
</evidence>
<reference evidence="2 3" key="2">
    <citation type="submission" date="2020-03" db="EMBL/GenBank/DDBJ databases">
        <title>Bacillus aquiflavi sp. nov., isolated from yellow water of strong flavor Chinese baijiu in Yibin region of China.</title>
        <authorList>
            <person name="Xie J."/>
        </authorList>
    </citation>
    <scope>NUCLEOTIDE SEQUENCE [LARGE SCALE GENOMIC DNA]</scope>
    <source>
        <strain evidence="2 3">Gsoil 114</strain>
    </source>
</reference>
<gene>
    <name evidence="2" type="ORF">G4D61_09990</name>
</gene>
<keyword evidence="1" id="KW-1133">Transmembrane helix</keyword>
<evidence type="ECO:0000256" key="1">
    <source>
        <dbReference type="SAM" id="Phobius"/>
    </source>
</evidence>
<keyword evidence="1" id="KW-0472">Membrane</keyword>
<keyword evidence="3" id="KW-1185">Reference proteome</keyword>
<comment type="caution">
    <text evidence="2">The sequence shown here is derived from an EMBL/GenBank/DDBJ whole genome shotgun (WGS) entry which is preliminary data.</text>
</comment>
<evidence type="ECO:0000313" key="3">
    <source>
        <dbReference type="Proteomes" id="UP000476934"/>
    </source>
</evidence>
<keyword evidence="1" id="KW-0812">Transmembrane</keyword>
<dbReference type="Proteomes" id="UP000476934">
    <property type="component" value="Unassembled WGS sequence"/>
</dbReference>
<feature type="transmembrane region" description="Helical" evidence="1">
    <location>
        <begin position="6"/>
        <end position="25"/>
    </location>
</feature>
<dbReference type="EMBL" id="JAAIWK010000014">
    <property type="protein sequence ID" value="NEY20287.1"/>
    <property type="molecule type" value="Genomic_DNA"/>
</dbReference>
<reference evidence="2 3" key="1">
    <citation type="submission" date="2020-02" db="EMBL/GenBank/DDBJ databases">
        <authorList>
            <person name="Feng H."/>
        </authorList>
    </citation>
    <scope>NUCLEOTIDE SEQUENCE [LARGE SCALE GENOMIC DNA]</scope>
    <source>
        <strain evidence="2 3">Gsoil 114</strain>
    </source>
</reference>
<name>A0A6M0P6Z7_9BACI</name>
<sequence>MNGITIKSILLGIGIIILICLLIHIPNKGYHRVTIVEKYYAANPKNNSKAVGVTTKKKISVPTSTSKPYCAMQFSNGKILDLDCHTYLDYEVKEKVKIKWKGNKLVDIRRK</sequence>
<accession>A0A6M0P6Z7</accession>
<protein>
    <submittedName>
        <fullName evidence="2">Uncharacterized protein</fullName>
    </submittedName>
</protein>